<name>A0A498SH04_ACAVI</name>
<dbReference type="GO" id="GO:0006997">
    <property type="term" value="P:nucleus organization"/>
    <property type="evidence" value="ECO:0007669"/>
    <property type="project" value="TreeGrafter"/>
</dbReference>
<evidence type="ECO:0000256" key="1">
    <source>
        <dbReference type="ARBA" id="ARBA00004245"/>
    </source>
</evidence>
<feature type="coiled-coil region" evidence="14">
    <location>
        <begin position="2067"/>
        <end position="2134"/>
    </location>
</feature>
<evidence type="ECO:0000313" key="16">
    <source>
        <dbReference type="EMBL" id="VBB31019.1"/>
    </source>
</evidence>
<feature type="coiled-coil region" evidence="14">
    <location>
        <begin position="1693"/>
        <end position="1720"/>
    </location>
</feature>
<organism evidence="16 17">
    <name type="scientific">Acanthocheilonema viteae</name>
    <name type="common">Filarial nematode worm</name>
    <name type="synonym">Dipetalonema viteae</name>
    <dbReference type="NCBI Taxonomy" id="6277"/>
    <lineage>
        <taxon>Eukaryota</taxon>
        <taxon>Metazoa</taxon>
        <taxon>Ecdysozoa</taxon>
        <taxon>Nematoda</taxon>
        <taxon>Chromadorea</taxon>
        <taxon>Rhabditida</taxon>
        <taxon>Spirurina</taxon>
        <taxon>Spiruromorpha</taxon>
        <taxon>Filarioidea</taxon>
        <taxon>Onchocercidae</taxon>
        <taxon>Acanthocheilonema</taxon>
    </lineage>
</organism>
<dbReference type="EMBL" id="UPTC01001077">
    <property type="protein sequence ID" value="VBB31019.1"/>
    <property type="molecule type" value="Genomic_DNA"/>
</dbReference>
<evidence type="ECO:0000256" key="6">
    <source>
        <dbReference type="ARBA" id="ARBA00022989"/>
    </source>
</evidence>
<feature type="non-terminal residue" evidence="16">
    <location>
        <position position="2693"/>
    </location>
</feature>
<keyword evidence="10" id="KW-0206">Cytoskeleton</keyword>
<feature type="coiled-coil region" evidence="14">
    <location>
        <begin position="558"/>
        <end position="585"/>
    </location>
</feature>
<evidence type="ECO:0000256" key="11">
    <source>
        <dbReference type="ARBA" id="ARBA00023242"/>
    </source>
</evidence>
<proteinExistence type="predicted"/>
<dbReference type="Gene3D" id="1.10.418.10">
    <property type="entry name" value="Calponin-like domain"/>
    <property type="match status" value="2"/>
</dbReference>
<keyword evidence="11" id="KW-0539">Nucleus</keyword>
<dbReference type="InterPro" id="IPR057132">
    <property type="entry name" value="ANC1_spectrin_dom"/>
</dbReference>
<evidence type="ECO:0000256" key="7">
    <source>
        <dbReference type="ARBA" id="ARBA00023054"/>
    </source>
</evidence>
<dbReference type="SMART" id="SM00033">
    <property type="entry name" value="CH"/>
    <property type="match status" value="2"/>
</dbReference>
<protein>
    <recommendedName>
        <fullName evidence="15">Calponin-homology (CH) domain-containing protein</fullName>
    </recommendedName>
</protein>
<evidence type="ECO:0000256" key="12">
    <source>
        <dbReference type="ARBA" id="ARBA00060457"/>
    </source>
</evidence>
<evidence type="ECO:0000256" key="9">
    <source>
        <dbReference type="ARBA" id="ARBA00023203"/>
    </source>
</evidence>
<feature type="coiled-coil region" evidence="14">
    <location>
        <begin position="2548"/>
        <end position="2575"/>
    </location>
</feature>
<evidence type="ECO:0000259" key="15">
    <source>
        <dbReference type="PROSITE" id="PS50021"/>
    </source>
</evidence>
<sequence length="2693" mass="310515">MSQHNSPELVEDLFEDLRDGVLLCHLIEFLTGEALPINKAKESKRIHHISNLTTALAALRRRGLDLVNNNPADIANGNPRIICGLIWQMILHFQIETNVQLLKEWGFELELANSPSTSRIGNENSPFGKLPHQLRIGRLKVPADRVILRWVNAQLARPYNISLTDMDKSWRDGIAFNALIHRVRPELVDMDVVRQSTPKTNLEQAFRLAKEHLHIRPLLDVEDMLCDKSDKRSVITYVSQFIRTLKHLRPIGTSPPMIDAHSLISWMEDTLSILSSSVSAPLYDQYQTYLSLRKQYFEHRSAYYYLREHATTLPQGEWNQIEASWKRIGDLLDEWSHNLECELPEKLSELVQWLCTAEQIIQNPVDMRVDDAQLSLSNINESISHHKIHFSEFPYRSERFQSIYLSRRVDEREVAVELLEPLKIRFNTLATEAPRRLQYLHRVQAHYQLLSNIEALNQKMERWKSCDSAAAIQKSIKEYKMEAESAPAKKFKRLLTHLKEVYSEGITTFVPFSNGCENRMASLEETDCIIKQCEDASVETVERFQQLKPHLDELFKFCREFENAATKIEERITRSEREKRNLVDEDDKELLRHCERIRDDIARFGNDHMQQVVNSRLSELRKRISAVKRKIPLKIASNLQDTLSKKLVRTKITLSGSANAAATVLDIQGPEHNRLQKWLITARQQMSTIVTDLNSLEHAINQVSDCLREGQGVENERMALLKIRGANNEQNIGEYRKLRSDLQTLLQHMKNVQPLFLSFEKNYDNLLNWPNNQHDERENKENEKSDIITHMTFLVETLSRNEYKEWINCNFLQHRLDELKYRMKEKKEQLVEAEESSIVATITAALIKKKKLLEQTVESWSDIKIWVDNVAEIDTHLELISSAAKNTSISLSDEFNNEKERLQKEWHQKTETISQLQIIHDAVEVLRNRLAENPRLLELILLNEKIENLRQQCINIVDPSVISLRNCYMKEIEEGFRTAITESFSRAEQRVTELSMVGETDVRLAAGILQNYEQEAQGILSDDPRLLKIVVAIREAQKIVQIKMDFFTGLQHFYEALNTIKQENEQWNSITSQQVERVSVRLEELLKLVENEYAPQANALCSQFESMRSSFFQLECDRIKEKLRILILQLDRLVDFMAKRKILLLKFKEFQKFVKDADDTLLRTVHDASTGVEVNMHRIANEMSAVFDKLDNLGRELTACQLDANMTISDMSVVDTLNRIREISLDVGSVDEPVGLSKRFQEFFNVSNQLEGAFCTDIRTCEHLDDVVEFITVSLENGKKEAELMVQLVAIADDLTAHEKAKANDILSELKRIMDKRQELRRVTVEDCVERSLAILTQKEVQLETIIERDINDQNLGAFEADEVTKWNPWKEELNQLTVLFKNNNIQGRDSLDALVEKAANFDVRITRFKNTFAMPKHREERISAKLAAFAKWIDFMEEDFIRAESLDDAVEKAERLRSIHHICLSQQKLVDKWLSCKLNPQHSSEVKSHCDRYFTLLQRSDLGDLPEGKAISTHLADLPSSSILQLSLNSPSTSENDEDESHCSEMISYEETGSAYLLMQRVLQAKETSEIRLLLSEIDSELNVLADSLSKLNVDYAQSLKPLSKAQADVEKLKELNERRCQLDIACDNFPHNVSDDDLAVIRSLALHLHSLEEPFTTFLQELQKEIDDEITLQLNYEGIAKKLSQLNIDIDQRARNAIQDVRNQLEQVQSDLNLLRLQCSQQRKYVENTLENVSPDANRNKCSRRKKIMLMVSRTVTTIIQVVEDELQCSSNVKENDLLELKQKLQDVNTIIVDETGAVDDVLLSSITDAQETIKSDHEKEQMKVMQSELTELEEKLSLGNQLLAYDIDLKSADSPEDIGEKAKNIENLEQFMVSLIDKLKACDSSNMTEEQRIDMERKLDEAMSLINKLHALRESISSHLKSLADWKTAEGELEDEIRVIMDNIEGLRDSYSQPQPYPTAINDVNILQRLQDQIMKLLQKTIDKEQTLSQNLPNYHPAINAIKQQIEKATEDVKKLLPSLIEDVSTEKQLVDIQNDLINQLNGLNDRAIVIRNEPHDETQIPRLEELKNELEEVGDMLKELKEKENKPMKLVLHSDDLKITSVVDQYEKVNRLLNETKEQLANQVASTELQSTVSNEAQELHYIVDEAYKVENDVNATASDLRKAIDDLKNGRSHLTALKNAYDQLENVPDMNLFYENVFDEISTLNEQYDNVERNLEDRLDMLNEFDVIADSVNKRLMDLEDNVHKLEVPSASCELSVADKGLSDVNELQESLKKLHELKEQLTPLLKPASTVENFDNRLADVSKNFQQWHDESVKKKQELEAENNLLSLINDFEQTLVNAENDFEKLEGTMNALKSFKDMILPIVVEKSDRIRDLILPVKTENIKQLYHNVDMLNDRFNDLSTRVNDKLNDAERQENLFDDIQRELNNMEQKTDDFIKKYTTSQDLLIAMEDVDQLYSLQDQIPSLSAMENITEDGLKDNLIKKADTMKNKIENLLVPLKKDIQKEQELMRDLHETLSTLTAIGDDVIAVDPNTESLQQLESIHQLAENLRQLKGKIEKLEEKLQSSEGMVKHALVTDDLFGRVVQLQDALDDKKEKLTERAKLCAITPEINLINESVQNYINEMEQIPMQTIEEQNVALSELEGKKYELENLLKNIPQGDEGSELREKCNWLLGQLNDVLKRLADAV</sequence>
<accession>A0A498SH04</accession>
<dbReference type="STRING" id="6277.A0A498SH04"/>
<dbReference type="InterPro" id="IPR001715">
    <property type="entry name" value="CH_dom"/>
</dbReference>
<dbReference type="GO" id="GO:0007010">
    <property type="term" value="P:cytoskeleton organization"/>
    <property type="evidence" value="ECO:0007669"/>
    <property type="project" value="TreeGrafter"/>
</dbReference>
<dbReference type="FunFam" id="1.10.418.10:FF:000099">
    <property type="entry name" value="Nuclear anchorage protein 1"/>
    <property type="match status" value="1"/>
</dbReference>
<dbReference type="GO" id="GO:0007097">
    <property type="term" value="P:nuclear migration"/>
    <property type="evidence" value="ECO:0007669"/>
    <property type="project" value="TreeGrafter"/>
</dbReference>
<keyword evidence="3" id="KW-0963">Cytoplasm</keyword>
<evidence type="ECO:0000256" key="3">
    <source>
        <dbReference type="ARBA" id="ARBA00022490"/>
    </source>
</evidence>
<feature type="coiled-coil region" evidence="14">
    <location>
        <begin position="2328"/>
        <end position="2355"/>
    </location>
</feature>
<evidence type="ECO:0000313" key="17">
    <source>
        <dbReference type="Proteomes" id="UP000276991"/>
    </source>
</evidence>
<evidence type="ECO:0000256" key="2">
    <source>
        <dbReference type="ARBA" id="ARBA00004528"/>
    </source>
</evidence>
<reference evidence="16 17" key="1">
    <citation type="submission" date="2018-08" db="EMBL/GenBank/DDBJ databases">
        <authorList>
            <person name="Laetsch R D."/>
            <person name="Stevens L."/>
            <person name="Kumar S."/>
            <person name="Blaxter L. M."/>
        </authorList>
    </citation>
    <scope>NUCLEOTIDE SEQUENCE [LARGE SCALE GENOMIC DNA]</scope>
</reference>
<gene>
    <name evidence="16" type="ORF">NAV_LOCUS5810</name>
</gene>
<feature type="domain" description="Calponin-homology (CH)" evidence="15">
    <location>
        <begin position="1"/>
        <end position="94"/>
    </location>
</feature>
<dbReference type="Pfam" id="PF00307">
    <property type="entry name" value="CH"/>
    <property type="match status" value="2"/>
</dbReference>
<feature type="domain" description="Calponin-homology (CH)" evidence="15">
    <location>
        <begin position="141"/>
        <end position="246"/>
    </location>
</feature>
<keyword evidence="5" id="KW-0677">Repeat</keyword>
<evidence type="ECO:0000256" key="8">
    <source>
        <dbReference type="ARBA" id="ARBA00023136"/>
    </source>
</evidence>
<keyword evidence="6" id="KW-1133">Transmembrane helix</keyword>
<dbReference type="GO" id="GO:0031965">
    <property type="term" value="C:nuclear membrane"/>
    <property type="evidence" value="ECO:0007669"/>
    <property type="project" value="UniProtKB-SubCell"/>
</dbReference>
<keyword evidence="9" id="KW-0009">Actin-binding</keyword>
<dbReference type="GO" id="GO:0048471">
    <property type="term" value="C:perinuclear region of cytoplasm"/>
    <property type="evidence" value="ECO:0007669"/>
    <property type="project" value="TreeGrafter"/>
</dbReference>
<dbReference type="Pfam" id="PF24531">
    <property type="entry name" value="ANC1_spectrin"/>
    <property type="match status" value="2"/>
</dbReference>
<dbReference type="GO" id="GO:0005856">
    <property type="term" value="C:cytoskeleton"/>
    <property type="evidence" value="ECO:0007669"/>
    <property type="project" value="UniProtKB-SubCell"/>
</dbReference>
<dbReference type="PANTHER" id="PTHR21524:SF5">
    <property type="entry name" value="SPECTRIN REPEAT CONTAINING NUCLEAR ENVELOPE PROTEIN 2"/>
    <property type="match status" value="1"/>
</dbReference>
<evidence type="ECO:0000256" key="13">
    <source>
        <dbReference type="ARBA" id="ARBA00060498"/>
    </source>
</evidence>
<evidence type="ECO:0000256" key="10">
    <source>
        <dbReference type="ARBA" id="ARBA00023212"/>
    </source>
</evidence>
<dbReference type="Gene3D" id="1.20.58.60">
    <property type="match status" value="1"/>
</dbReference>
<dbReference type="GO" id="GO:0019894">
    <property type="term" value="F:kinesin binding"/>
    <property type="evidence" value="ECO:0007669"/>
    <property type="project" value="TreeGrafter"/>
</dbReference>
<dbReference type="Proteomes" id="UP000276991">
    <property type="component" value="Unassembled WGS sequence"/>
</dbReference>
<feature type="coiled-coil region" evidence="14">
    <location>
        <begin position="809"/>
        <end position="836"/>
    </location>
</feature>
<evidence type="ECO:0000256" key="5">
    <source>
        <dbReference type="ARBA" id="ARBA00022737"/>
    </source>
</evidence>
<dbReference type="GO" id="GO:0003779">
    <property type="term" value="F:actin binding"/>
    <property type="evidence" value="ECO:0007669"/>
    <property type="project" value="UniProtKB-KW"/>
</dbReference>
<dbReference type="SUPFAM" id="SSF47576">
    <property type="entry name" value="Calponin-homology domain, CH-domain"/>
    <property type="match status" value="1"/>
</dbReference>
<dbReference type="OrthoDB" id="18740at2759"/>
<feature type="coiled-coil region" evidence="14">
    <location>
        <begin position="2199"/>
        <end position="2226"/>
    </location>
</feature>
<dbReference type="InterPro" id="IPR036872">
    <property type="entry name" value="CH_dom_sf"/>
</dbReference>
<keyword evidence="8" id="KW-0472">Membrane</keyword>
<keyword evidence="7 14" id="KW-0175">Coiled coil</keyword>
<dbReference type="PROSITE" id="PS50021">
    <property type="entry name" value="CH"/>
    <property type="match status" value="2"/>
</dbReference>
<feature type="coiled-coil region" evidence="14">
    <location>
        <begin position="2400"/>
        <end position="2444"/>
    </location>
</feature>
<dbReference type="PANTHER" id="PTHR21524">
    <property type="entry name" value="SPECTRIN REPEAT CONTAINING NUCLEAR ENVELOPE PROTEIN 2"/>
    <property type="match status" value="1"/>
</dbReference>
<evidence type="ECO:0000256" key="4">
    <source>
        <dbReference type="ARBA" id="ARBA00022692"/>
    </source>
</evidence>
<keyword evidence="17" id="KW-1185">Reference proteome</keyword>
<keyword evidence="4" id="KW-0812">Transmembrane</keyword>
<evidence type="ECO:0000256" key="14">
    <source>
        <dbReference type="SAM" id="Coils"/>
    </source>
</evidence>
<comment type="subcellular location">
    <subcellularLocation>
        <location evidence="1">Cytoplasm</location>
        <location evidence="1">Cytoskeleton</location>
    </subcellularLocation>
    <subcellularLocation>
        <location evidence="12">Endomembrane system</location>
        <topology evidence="12">Single-pass type IV membrane protein</topology>
        <orientation evidence="12">Cytoplasmic side</orientation>
    </subcellularLocation>
    <subcellularLocation>
        <location evidence="2">Nucleus membrane</location>
        <topology evidence="2">Single-pass membrane protein</topology>
        <orientation evidence="2">Cytoplasmic side</orientation>
    </subcellularLocation>
    <subcellularLocation>
        <location evidence="13">Nucleus membrane</location>
        <topology evidence="13">Single-pass type IV membrane protein</topology>
    </subcellularLocation>
</comment>